<dbReference type="InterPro" id="IPR005024">
    <property type="entry name" value="Snf7_fam"/>
</dbReference>
<accession>A0A9P8RXL1</accession>
<dbReference type="AlphaFoldDB" id="A0A9P8RXL1"/>
<protein>
    <submittedName>
        <fullName evidence="2">Vacuolar protein sorting 2</fullName>
    </submittedName>
</protein>
<evidence type="ECO:0000313" key="3">
    <source>
        <dbReference type="Proteomes" id="UP000018208"/>
    </source>
</evidence>
<sequence length="207" mass="24138">MSQHENPFHISMTALFGKKVKPEDLAEKMKKNKDVVKEAIKQLDKEIMRLEFENTQLNFKIQQSLKANQLDVLKIHAKQQIRNQKAVEQFHVQKAHLSCLNLRMLQMQSMQVMTGAISATDKMMDTMLNNIDIQGMSKQMQGFMKNMDKMTDRQEMMDELLEDVFSTENEDQNMDKMVDEQVQRLIQEVQMKELQNINAGVGMKVVK</sequence>
<keyword evidence="3" id="KW-1185">Reference proteome</keyword>
<dbReference type="OrthoDB" id="10252926at2759"/>
<evidence type="ECO:0000256" key="1">
    <source>
        <dbReference type="SAM" id="Coils"/>
    </source>
</evidence>
<dbReference type="KEGG" id="ssao:94299265"/>
<reference evidence="2 3" key="1">
    <citation type="journal article" date="2014" name="PLoS Genet.">
        <title>The Genome of Spironucleus salmonicida Highlights a Fish Pathogen Adapted to Fluctuating Environments.</title>
        <authorList>
            <person name="Xu F."/>
            <person name="Jerlstrom-Hultqvist J."/>
            <person name="Einarsson E."/>
            <person name="Astvaldsson A."/>
            <person name="Svard S.G."/>
            <person name="Andersson J.O."/>
        </authorList>
    </citation>
    <scope>NUCLEOTIDE SEQUENCE [LARGE SCALE GENOMIC DNA]</scope>
    <source>
        <strain evidence="2 3">ATCC 50377</strain>
    </source>
</reference>
<dbReference type="EMBL" id="AUWU02000005">
    <property type="protein sequence ID" value="KAH0573124.1"/>
    <property type="molecule type" value="Genomic_DNA"/>
</dbReference>
<dbReference type="GO" id="GO:0007034">
    <property type="term" value="P:vacuolar transport"/>
    <property type="evidence" value="ECO:0007669"/>
    <property type="project" value="InterPro"/>
</dbReference>
<dbReference type="Proteomes" id="UP000018208">
    <property type="component" value="Unassembled WGS sequence"/>
</dbReference>
<name>A0A9P8RXL1_9EUKA</name>
<evidence type="ECO:0000313" key="2">
    <source>
        <dbReference type="EMBL" id="KAH0573124.1"/>
    </source>
</evidence>
<comment type="caution">
    <text evidence="2">The sequence shown here is derived from an EMBL/GenBank/DDBJ whole genome shotgun (WGS) entry which is preliminary data.</text>
</comment>
<gene>
    <name evidence="2" type="ORF">SS50377_25242</name>
</gene>
<dbReference type="Gene3D" id="6.10.140.1230">
    <property type="match status" value="1"/>
</dbReference>
<dbReference type="PANTHER" id="PTHR10476">
    <property type="entry name" value="CHARGED MULTIVESICULAR BODY PROTEIN"/>
    <property type="match status" value="1"/>
</dbReference>
<proteinExistence type="predicted"/>
<organism evidence="2 3">
    <name type="scientific">Spironucleus salmonicida</name>
    <dbReference type="NCBI Taxonomy" id="348837"/>
    <lineage>
        <taxon>Eukaryota</taxon>
        <taxon>Metamonada</taxon>
        <taxon>Diplomonadida</taxon>
        <taxon>Hexamitidae</taxon>
        <taxon>Hexamitinae</taxon>
        <taxon>Spironucleus</taxon>
    </lineage>
</organism>
<dbReference type="GeneID" id="94299265"/>
<dbReference type="Pfam" id="PF03357">
    <property type="entry name" value="Snf7"/>
    <property type="match status" value="1"/>
</dbReference>
<keyword evidence="1" id="KW-0175">Coiled coil</keyword>
<feature type="coiled-coil region" evidence="1">
    <location>
        <begin position="26"/>
        <end position="60"/>
    </location>
</feature>
<dbReference type="RefSeq" id="XP_067763897.1">
    <property type="nucleotide sequence ID" value="XM_067909076.1"/>
</dbReference>